<dbReference type="AlphaFoldDB" id="A0A061H0V5"/>
<organism evidence="2 3">
    <name type="scientific">Pseudozyma flocculosa PF-1</name>
    <dbReference type="NCBI Taxonomy" id="1277687"/>
    <lineage>
        <taxon>Eukaryota</taxon>
        <taxon>Fungi</taxon>
        <taxon>Dikarya</taxon>
        <taxon>Basidiomycota</taxon>
        <taxon>Ustilaginomycotina</taxon>
        <taxon>Ustilaginomycetes</taxon>
        <taxon>Ustilaginales</taxon>
        <taxon>Ustilaginaceae</taxon>
        <taxon>Pseudozyma</taxon>
    </lineage>
</organism>
<evidence type="ECO:0000313" key="2">
    <source>
        <dbReference type="EMBL" id="EPQ25833.1"/>
    </source>
</evidence>
<name>A0A061H0V5_9BASI</name>
<protein>
    <recommendedName>
        <fullName evidence="4">CipC-like antibiotic response protein</fullName>
    </recommendedName>
</protein>
<dbReference type="InterPro" id="IPR022234">
    <property type="entry name" value="DUF3759"/>
</dbReference>
<accession>A0A061H0V5</accession>
<dbReference type="Pfam" id="PF12585">
    <property type="entry name" value="DUF3759"/>
    <property type="match status" value="1"/>
</dbReference>
<reference evidence="2 3" key="1">
    <citation type="journal article" date="2013" name="Plant Cell">
        <title>The transition from a phytopathogenic smut ancestor to an anamorphic biocontrol agent deciphered by comparative whole-genome analysis.</title>
        <authorList>
            <person name="Lefebvre F."/>
            <person name="Joly D.L."/>
            <person name="Labbe C."/>
            <person name="Teichmann B."/>
            <person name="Linning R."/>
            <person name="Belzile F."/>
            <person name="Bakkeren G."/>
            <person name="Belanger R.R."/>
        </authorList>
    </citation>
    <scope>NUCLEOTIDE SEQUENCE [LARGE SCALE GENOMIC DNA]</scope>
    <source>
        <strain evidence="2 3">PF-1</strain>
    </source>
</reference>
<dbReference type="KEGG" id="pfp:PFL1_06508"/>
<dbReference type="OrthoDB" id="9895617at2759"/>
<dbReference type="GeneID" id="19320583"/>
<dbReference type="PANTHER" id="PTHR37450">
    <property type="entry name" value="CIPC PROTEIN"/>
    <property type="match status" value="1"/>
</dbReference>
<dbReference type="HOGENOM" id="CLU_143683_2_0_1"/>
<sequence length="108" mass="12578">MWFNDHEEAAEHVYNNDPQGDSNAHEAKWTHEAVGFGAGFVAMREYEKRQEAQGERPKHEFAKEMIAGIAGAEVDKLFETKGLDFLDREKAKHHAREQAERIYDERYQ</sequence>
<dbReference type="Proteomes" id="UP000053664">
    <property type="component" value="Unassembled WGS sequence"/>
</dbReference>
<gene>
    <name evidence="2" type="ORF">PFL1_06508</name>
</gene>
<dbReference type="PANTHER" id="PTHR37450:SF1">
    <property type="entry name" value="CIPC PROTEIN"/>
    <property type="match status" value="1"/>
</dbReference>
<evidence type="ECO:0008006" key="4">
    <source>
        <dbReference type="Google" id="ProtNLM"/>
    </source>
</evidence>
<feature type="compositionally biased region" description="Basic and acidic residues" evidence="1">
    <location>
        <begin position="1"/>
        <end position="11"/>
    </location>
</feature>
<evidence type="ECO:0000313" key="3">
    <source>
        <dbReference type="Proteomes" id="UP000053664"/>
    </source>
</evidence>
<proteinExistence type="predicted"/>
<dbReference type="eggNOG" id="ENOG502S76S">
    <property type="taxonomic scope" value="Eukaryota"/>
</dbReference>
<dbReference type="RefSeq" id="XP_007882244.1">
    <property type="nucleotide sequence ID" value="XM_007884053.1"/>
</dbReference>
<evidence type="ECO:0000256" key="1">
    <source>
        <dbReference type="SAM" id="MobiDB-lite"/>
    </source>
</evidence>
<dbReference type="EMBL" id="KE361649">
    <property type="protein sequence ID" value="EPQ25833.1"/>
    <property type="molecule type" value="Genomic_DNA"/>
</dbReference>
<feature type="region of interest" description="Disordered" evidence="1">
    <location>
        <begin position="1"/>
        <end position="25"/>
    </location>
</feature>